<dbReference type="AlphaFoldDB" id="A0A117XQA9"/>
<accession>A0A117XQA9</accession>
<proteinExistence type="predicted"/>
<feature type="region of interest" description="Disordered" evidence="1">
    <location>
        <begin position="1"/>
        <end position="23"/>
    </location>
</feature>
<dbReference type="EMBL" id="LOTN01000038">
    <property type="protein sequence ID" value="KUZ88127.1"/>
    <property type="molecule type" value="Genomic_DNA"/>
</dbReference>
<gene>
    <name evidence="2" type="ORF">WI38_20900</name>
</gene>
<name>A0A117XQA9_9BURK</name>
<evidence type="ECO:0000313" key="2">
    <source>
        <dbReference type="EMBL" id="KUZ88127.1"/>
    </source>
</evidence>
<comment type="caution">
    <text evidence="2">The sequence shown here is derived from an EMBL/GenBank/DDBJ whole genome shotgun (WGS) entry which is preliminary data.</text>
</comment>
<organism evidence="2 3">
    <name type="scientific">Burkholderia ubonensis</name>
    <dbReference type="NCBI Taxonomy" id="101571"/>
    <lineage>
        <taxon>Bacteria</taxon>
        <taxon>Pseudomonadati</taxon>
        <taxon>Pseudomonadota</taxon>
        <taxon>Betaproteobacteria</taxon>
        <taxon>Burkholderiales</taxon>
        <taxon>Burkholderiaceae</taxon>
        <taxon>Burkholderia</taxon>
        <taxon>Burkholderia cepacia complex</taxon>
    </lineage>
</organism>
<evidence type="ECO:0000313" key="3">
    <source>
        <dbReference type="Proteomes" id="UP000065521"/>
    </source>
</evidence>
<protein>
    <submittedName>
        <fullName evidence="2">Uncharacterized protein</fullName>
    </submittedName>
</protein>
<dbReference type="Proteomes" id="UP000065521">
    <property type="component" value="Unassembled WGS sequence"/>
</dbReference>
<sequence length="86" mass="9327">MAARLQQAMSPERRKHVSSVSPAMSLRAGSPIRTYGPVCPGMVFGEHQCRVRVDNAAQSFAILRRICLNLLKAGASDVCCTAVLRL</sequence>
<reference evidence="2 3" key="1">
    <citation type="submission" date="2015-11" db="EMBL/GenBank/DDBJ databases">
        <title>Expanding the genomic diversity of Burkholderia species for the development of highly accurate diagnostics.</title>
        <authorList>
            <person name="Sahl J."/>
            <person name="Keim P."/>
            <person name="Wagner D."/>
        </authorList>
    </citation>
    <scope>NUCLEOTIDE SEQUENCE [LARGE SCALE GENOMIC DNA]</scope>
    <source>
        <strain evidence="2 3">RF32-BP4</strain>
    </source>
</reference>
<evidence type="ECO:0000256" key="1">
    <source>
        <dbReference type="SAM" id="MobiDB-lite"/>
    </source>
</evidence>